<keyword evidence="1" id="KW-0812">Transmembrane</keyword>
<dbReference type="Proteomes" id="UP001589647">
    <property type="component" value="Unassembled WGS sequence"/>
</dbReference>
<comment type="caution">
    <text evidence="2">The sequence shown here is derived from an EMBL/GenBank/DDBJ whole genome shotgun (WGS) entry which is preliminary data.</text>
</comment>
<proteinExistence type="predicted"/>
<evidence type="ECO:0000313" key="2">
    <source>
        <dbReference type="EMBL" id="MFB9208668.1"/>
    </source>
</evidence>
<name>A0ABV5IXB7_9ACTN</name>
<gene>
    <name evidence="2" type="ORF">ACFFV7_46325</name>
</gene>
<feature type="transmembrane region" description="Helical" evidence="1">
    <location>
        <begin position="60"/>
        <end position="79"/>
    </location>
</feature>
<sequence>MFLRIALAAQTVALLIQAVTAGLLLSSAGGRAVHSATALAVAATVLLYLVAAVMTRERAAIMAAAGMLVMTLVQMALGMAHVKILHVPLGVLMFGGSMVQMTRVWSAARARTASA</sequence>
<feature type="transmembrane region" description="Helical" evidence="1">
    <location>
        <begin position="31"/>
        <end position="53"/>
    </location>
</feature>
<dbReference type="EMBL" id="JBHMEI010000078">
    <property type="protein sequence ID" value="MFB9208668.1"/>
    <property type="molecule type" value="Genomic_DNA"/>
</dbReference>
<feature type="transmembrane region" description="Helical" evidence="1">
    <location>
        <begin position="85"/>
        <end position="105"/>
    </location>
</feature>
<accession>A0ABV5IXB7</accession>
<protein>
    <submittedName>
        <fullName evidence="2">Uncharacterized protein</fullName>
    </submittedName>
</protein>
<keyword evidence="1" id="KW-0472">Membrane</keyword>
<evidence type="ECO:0000256" key="1">
    <source>
        <dbReference type="SAM" id="Phobius"/>
    </source>
</evidence>
<keyword evidence="1" id="KW-1133">Transmembrane helix</keyword>
<evidence type="ECO:0000313" key="3">
    <source>
        <dbReference type="Proteomes" id="UP001589647"/>
    </source>
</evidence>
<reference evidence="2 3" key="1">
    <citation type="submission" date="2024-09" db="EMBL/GenBank/DDBJ databases">
        <authorList>
            <person name="Sun Q."/>
            <person name="Mori K."/>
        </authorList>
    </citation>
    <scope>NUCLEOTIDE SEQUENCE [LARGE SCALE GENOMIC DNA]</scope>
    <source>
        <strain evidence="2 3">CCM 3426</strain>
    </source>
</reference>
<dbReference type="RefSeq" id="WP_189647695.1">
    <property type="nucleotide sequence ID" value="NZ_BMRC01000005.1"/>
</dbReference>
<organism evidence="2 3">
    <name type="scientific">Nonomuraea spiralis</name>
    <dbReference type="NCBI Taxonomy" id="46182"/>
    <lineage>
        <taxon>Bacteria</taxon>
        <taxon>Bacillati</taxon>
        <taxon>Actinomycetota</taxon>
        <taxon>Actinomycetes</taxon>
        <taxon>Streptosporangiales</taxon>
        <taxon>Streptosporangiaceae</taxon>
        <taxon>Nonomuraea</taxon>
    </lineage>
</organism>
<keyword evidence="3" id="KW-1185">Reference proteome</keyword>